<evidence type="ECO:0000259" key="7">
    <source>
        <dbReference type="Pfam" id="PF13191"/>
    </source>
</evidence>
<dbReference type="RefSeq" id="XP_029314781.1">
    <property type="nucleotide sequence ID" value="XM_029458921.1"/>
</dbReference>
<dbReference type="Pfam" id="PF13191">
    <property type="entry name" value="AAA_16"/>
    <property type="match status" value="1"/>
</dbReference>
<feature type="repeat" description="ANK" evidence="5">
    <location>
        <begin position="825"/>
        <end position="857"/>
    </location>
</feature>
<evidence type="ECO:0000256" key="4">
    <source>
        <dbReference type="ARBA" id="ARBA00023043"/>
    </source>
</evidence>
<dbReference type="PANTHER" id="PTHR24166">
    <property type="entry name" value="ROLLING PEBBLES, ISOFORM B"/>
    <property type="match status" value="1"/>
</dbReference>
<dbReference type="InterPro" id="IPR027417">
    <property type="entry name" value="P-loop_NTPase"/>
</dbReference>
<dbReference type="PANTHER" id="PTHR24166:SF48">
    <property type="entry name" value="PROTEIN VAPYRIN"/>
    <property type="match status" value="1"/>
</dbReference>
<feature type="repeat" description="ANK" evidence="5">
    <location>
        <begin position="893"/>
        <end position="925"/>
    </location>
</feature>
<feature type="repeat" description="ANK" evidence="5">
    <location>
        <begin position="536"/>
        <end position="568"/>
    </location>
</feature>
<accession>A0A6J2RY37</accession>
<dbReference type="Pfam" id="PF25520">
    <property type="entry name" value="AAA_lid_TANC1"/>
    <property type="match status" value="1"/>
</dbReference>
<sequence>MSSSGFGSSPSLLQGRRFYCREWALEKLRRCLDTRSVPGQPPGLLVTGVPGAGKTALCTEVVWPTSKAGLAVGLAPRCLASHFCQREDQRSTMLWRFVLSLVEQLRASPLLPPAYKEILNSPSVSSSLEPLNCQRDPDDTFKRAVLGPLLDLPPPAQTLMVLVDSLDVGYGVGEGGEQSGSIAQLLAANQHLLPSWLLLVCSVHRHNKALCKMFSGFRRLCLDDLRKPPPVRDVQQYILCRLDEDATLRRQLTPDTADMLNLLHIKSGGCFLFLERVLDGVAGALVGLREIRDIPGTLNGLYLWLCQRLFPRGLFVYVRPLLNLLLATQRPLTPQQLLTAAWTHDTLLTLQDFQNKLRTLAPLLIDGPGGTKLLFHASFAEWLTDVKYCTQKYLCSRTEGHSMLAMALTLQGPHLDIEDTCQLATHLVSSGHHKDNPSLLALWMLWADVPPLTPSSSSTRTSSITHPPVLVSQEVLQLLMSSGLVSAACFSDADPSVGVHCTGEEGNTSRQGFGRDVSVKKLIASRLSVNQPGSTDGQTLLASAAREGSANVAELLLTHGYDPLVSDQQGQTPLTLASRQGHVKVLSVLLEWTKRQEPETAVRMMEHVDNEGWTALRSAAWGGHSEAVRLLLDAGADVDGCDTEGRTALRAAAWGGHEEIVLTLLDYGAQVDKADSKGRTPLIAAAFMGHQEAVEILLDHNAEVNLADGDGRTALSVAALCVPKAAGVKGYVEVASQLLEHGADPGHRDHDGMTPLLLAAYEGHDDVVELLLEAGADVDETAGPNGNVPAAAAVTPLLAAAAMGHMKTVSRLLFWGAAVDAIDCEGRTALCLSAARGSVEVVRALLDRGLDENHKDDLGWTPLHAAACEGHRGVCAALTERGSMARVGEMDIEGRTPLILAAQEGHWSTVRLLLDRRSPIDHRAYDGHSALSAALLEGHAEVAELLMRRGTDTDVRDAEGRPLLYLVVLEGRLEKATLLIEKGGVPLESRDSEGRTALHVASWQGCVEMVELLLKHGANPNAQDTEGRPPMHSVAWTGHAEVGRRLLETSGVNIDLACHQRATALSIAAQEGHANIVAMLLERGANPNHMDKYGRSPVKVAGKHRHFNIVRLLENYGAKPFVGLLSNSSTVSPAKSNKILSSGIFESNGGEVVTAVTSSSSVSSPGSTAERFHSMHSSQTSSTCHSQATVQTVPADSLSFIQQIQQHSLPRSRSRPSTLPPPGNSGMGSLHGSSQRQPKGSPPDTVCTVAAMVHNRELPQKGLSSGLEYHDKMNKQNSNLIKADRTSYAGGKWHSVMASLGIMPGQDSPKNRESPPLGYPYRLQSPLQVKAWDSLSQKNILSPACYSFTPVPPCSALPEDVMVDMTTTDPQLNLKQAIKLQFEGPTSAALYKRETPL</sequence>
<dbReference type="InterPro" id="IPR050889">
    <property type="entry name" value="Dendritic_Spine_Reg/Scaffold"/>
</dbReference>
<evidence type="ECO:0000256" key="6">
    <source>
        <dbReference type="SAM" id="MobiDB-lite"/>
    </source>
</evidence>
<feature type="repeat" description="ANK" evidence="5">
    <location>
        <begin position="993"/>
        <end position="1025"/>
    </location>
</feature>
<dbReference type="Gene3D" id="1.25.40.20">
    <property type="entry name" value="Ankyrin repeat-containing domain"/>
    <property type="match status" value="3"/>
</dbReference>
<feature type="repeat" description="ANK" evidence="5">
    <location>
        <begin position="677"/>
        <end position="709"/>
    </location>
</feature>
<feature type="repeat" description="ANK" evidence="5">
    <location>
        <begin position="569"/>
        <end position="591"/>
    </location>
</feature>
<keyword evidence="4 5" id="KW-0040">ANK repeat</keyword>
<proteinExistence type="predicted"/>
<feature type="compositionally biased region" description="Low complexity" evidence="6">
    <location>
        <begin position="1208"/>
        <end position="1217"/>
    </location>
</feature>
<feature type="region of interest" description="Disordered" evidence="6">
    <location>
        <begin position="1204"/>
        <end position="1246"/>
    </location>
</feature>
<dbReference type="InterPro" id="IPR036770">
    <property type="entry name" value="Ankyrin_rpt-contain_sf"/>
</dbReference>
<keyword evidence="3" id="KW-0802">TPR repeat</keyword>
<dbReference type="PROSITE" id="PS50088">
    <property type="entry name" value="ANK_REPEAT"/>
    <property type="match status" value="12"/>
</dbReference>
<dbReference type="SUPFAM" id="SSF52540">
    <property type="entry name" value="P-loop containing nucleoside triphosphate hydrolases"/>
    <property type="match status" value="1"/>
</dbReference>
<evidence type="ECO:0000313" key="12">
    <source>
        <dbReference type="RefSeq" id="XP_029314781.1"/>
    </source>
</evidence>
<keyword evidence="10" id="KW-1185">Reference proteome</keyword>
<organism evidence="10 11">
    <name type="scientific">Cottoperca gobio</name>
    <name type="common">Frogmouth</name>
    <name type="synonym">Aphritis gobio</name>
    <dbReference type="NCBI Taxonomy" id="56716"/>
    <lineage>
        <taxon>Eukaryota</taxon>
        <taxon>Metazoa</taxon>
        <taxon>Chordata</taxon>
        <taxon>Craniata</taxon>
        <taxon>Vertebrata</taxon>
        <taxon>Euteleostomi</taxon>
        <taxon>Actinopterygii</taxon>
        <taxon>Neopterygii</taxon>
        <taxon>Teleostei</taxon>
        <taxon>Neoteleostei</taxon>
        <taxon>Acanthomorphata</taxon>
        <taxon>Eupercaria</taxon>
        <taxon>Perciformes</taxon>
        <taxon>Notothenioidei</taxon>
        <taxon>Bovichtidae</taxon>
        <taxon>Cottoperca</taxon>
    </lineage>
</organism>
<keyword evidence="1" id="KW-0597">Phosphoprotein</keyword>
<dbReference type="InterPro" id="IPR041664">
    <property type="entry name" value="AAA_16"/>
</dbReference>
<feature type="repeat" description="ANK" evidence="5">
    <location>
        <begin position="751"/>
        <end position="783"/>
    </location>
</feature>
<dbReference type="PRINTS" id="PR01415">
    <property type="entry name" value="ANKYRIN"/>
</dbReference>
<protein>
    <submittedName>
        <fullName evidence="11 12">Ankyrin repeat domain-containing protein 50-like</fullName>
    </submittedName>
</protein>
<gene>
    <name evidence="11 12" type="primary">LOC115026218</name>
</gene>
<feature type="repeat" description="ANK" evidence="5">
    <location>
        <begin position="1060"/>
        <end position="1092"/>
    </location>
</feature>
<feature type="repeat" description="ANK" evidence="5">
    <location>
        <begin position="792"/>
        <end position="824"/>
    </location>
</feature>
<dbReference type="GeneTree" id="ENSGT00940000155116"/>
<name>A0A6J2RY37_COTGO</name>
<dbReference type="SMART" id="SM00248">
    <property type="entry name" value="ANK"/>
    <property type="match status" value="17"/>
</dbReference>
<dbReference type="RefSeq" id="XP_029314779.1">
    <property type="nucleotide sequence ID" value="XM_029458919.1"/>
</dbReference>
<dbReference type="GeneID" id="115026218"/>
<feature type="repeat" description="ANK" evidence="5">
    <location>
        <begin position="644"/>
        <end position="676"/>
    </location>
</feature>
<feature type="repeat" description="ANK" evidence="5">
    <location>
        <begin position="926"/>
        <end position="958"/>
    </location>
</feature>
<evidence type="ECO:0000313" key="11">
    <source>
        <dbReference type="RefSeq" id="XP_029314779.1"/>
    </source>
</evidence>
<keyword evidence="2" id="KW-0677">Repeat</keyword>
<dbReference type="OrthoDB" id="427518at2759"/>
<evidence type="ECO:0000256" key="2">
    <source>
        <dbReference type="ARBA" id="ARBA00022737"/>
    </source>
</evidence>
<evidence type="ECO:0000259" key="8">
    <source>
        <dbReference type="Pfam" id="PF25520"/>
    </source>
</evidence>
<reference evidence="11 12" key="1">
    <citation type="submission" date="2025-04" db="UniProtKB">
        <authorList>
            <consortium name="RefSeq"/>
        </authorList>
    </citation>
    <scope>IDENTIFICATION</scope>
</reference>
<feature type="compositionally biased region" description="Low complexity" evidence="6">
    <location>
        <begin position="1156"/>
        <end position="1187"/>
    </location>
</feature>
<dbReference type="Pfam" id="PF00023">
    <property type="entry name" value="Ank"/>
    <property type="match status" value="2"/>
</dbReference>
<feature type="region of interest" description="Disordered" evidence="6">
    <location>
        <begin position="1156"/>
        <end position="1189"/>
    </location>
</feature>
<evidence type="ECO:0000256" key="5">
    <source>
        <dbReference type="PROSITE-ProRule" id="PRU00023"/>
    </source>
</evidence>
<dbReference type="InterPro" id="IPR058056">
    <property type="entry name" value="WH_TANC1/2"/>
</dbReference>
<dbReference type="KEGG" id="cgob:115026218"/>
<dbReference type="CTD" id="449857"/>
<dbReference type="Pfam" id="PF12796">
    <property type="entry name" value="Ank_2"/>
    <property type="match status" value="6"/>
</dbReference>
<feature type="domain" description="TANC1/2-like winged helix" evidence="9">
    <location>
        <begin position="309"/>
        <end position="436"/>
    </location>
</feature>
<dbReference type="Pfam" id="PF25521">
    <property type="entry name" value="WHD_TANC1"/>
    <property type="match status" value="1"/>
</dbReference>
<dbReference type="SUPFAM" id="SSF48403">
    <property type="entry name" value="Ankyrin repeat"/>
    <property type="match status" value="2"/>
</dbReference>
<evidence type="ECO:0000256" key="1">
    <source>
        <dbReference type="ARBA" id="ARBA00022553"/>
    </source>
</evidence>
<evidence type="ECO:0000256" key="3">
    <source>
        <dbReference type="ARBA" id="ARBA00022803"/>
    </source>
</evidence>
<feature type="domain" description="Orc1-like AAA ATPase" evidence="7">
    <location>
        <begin position="17"/>
        <end position="174"/>
    </location>
</feature>
<feature type="domain" description="TANC1/2-like AAA+ ATPase lid" evidence="8">
    <location>
        <begin position="230"/>
        <end position="307"/>
    </location>
</feature>
<evidence type="ECO:0000313" key="10">
    <source>
        <dbReference type="Proteomes" id="UP000504630"/>
    </source>
</evidence>
<dbReference type="Proteomes" id="UP000504630">
    <property type="component" value="Chromosome 21"/>
</dbReference>
<dbReference type="PROSITE" id="PS50297">
    <property type="entry name" value="ANK_REP_REGION"/>
    <property type="match status" value="11"/>
</dbReference>
<dbReference type="InterPro" id="IPR002110">
    <property type="entry name" value="Ankyrin_rpt"/>
</dbReference>
<evidence type="ECO:0000259" key="9">
    <source>
        <dbReference type="Pfam" id="PF25521"/>
    </source>
</evidence>
<dbReference type="InterPro" id="IPR058018">
    <property type="entry name" value="AAA_lid_TANC1/2"/>
</dbReference>
<feature type="repeat" description="ANK" evidence="5">
    <location>
        <begin position="611"/>
        <end position="643"/>
    </location>
</feature>